<keyword evidence="3" id="KW-1185">Reference proteome</keyword>
<proteinExistence type="predicted"/>
<name>A0A085Z2T0_9FLAO</name>
<dbReference type="STRING" id="236814.IX39_15110"/>
<feature type="transmembrane region" description="Helical" evidence="1">
    <location>
        <begin position="21"/>
        <end position="43"/>
    </location>
</feature>
<keyword evidence="1" id="KW-1133">Transmembrane helix</keyword>
<gene>
    <name evidence="2" type="ORF">IX39_15110</name>
</gene>
<dbReference type="eggNOG" id="COG5478">
    <property type="taxonomic scope" value="Bacteria"/>
</dbReference>
<accession>A0A085Z2T0</accession>
<feature type="transmembrane region" description="Helical" evidence="1">
    <location>
        <begin position="49"/>
        <end position="68"/>
    </location>
</feature>
<dbReference type="Pfam" id="PF04120">
    <property type="entry name" value="Iron_permease"/>
    <property type="match status" value="1"/>
</dbReference>
<dbReference type="Proteomes" id="UP000028713">
    <property type="component" value="Unassembled WGS sequence"/>
</dbReference>
<evidence type="ECO:0000313" key="2">
    <source>
        <dbReference type="EMBL" id="KFE98743.1"/>
    </source>
</evidence>
<comment type="caution">
    <text evidence="2">The sequence shown here is derived from an EMBL/GenBank/DDBJ whole genome shotgun (WGS) entry which is preliminary data.</text>
</comment>
<dbReference type="OrthoDB" id="119761at2"/>
<evidence type="ECO:0000313" key="3">
    <source>
        <dbReference type="Proteomes" id="UP000028713"/>
    </source>
</evidence>
<protein>
    <submittedName>
        <fullName evidence="2">Membrane protein</fullName>
    </submittedName>
</protein>
<dbReference type="InterPro" id="IPR007251">
    <property type="entry name" value="Iron_permease_Fet4"/>
</dbReference>
<reference evidence="2 3" key="1">
    <citation type="submission" date="2014-07" db="EMBL/GenBank/DDBJ databases">
        <title>Genome of Chryseobacterium formosense LMG 24722.</title>
        <authorList>
            <person name="Pipes S.E."/>
            <person name="Stropko S.J."/>
            <person name="Newman J.D."/>
        </authorList>
    </citation>
    <scope>NUCLEOTIDE SEQUENCE [LARGE SCALE GENOMIC DNA]</scope>
    <source>
        <strain evidence="2 3">LMG 24722</strain>
    </source>
</reference>
<keyword evidence="1" id="KW-0472">Membrane</keyword>
<evidence type="ECO:0000256" key="1">
    <source>
        <dbReference type="SAM" id="Phobius"/>
    </source>
</evidence>
<dbReference type="AlphaFoldDB" id="A0A085Z2T0"/>
<organism evidence="2 3">
    <name type="scientific">Chryseobacterium formosense</name>
    <dbReference type="NCBI Taxonomy" id="236814"/>
    <lineage>
        <taxon>Bacteria</taxon>
        <taxon>Pseudomonadati</taxon>
        <taxon>Bacteroidota</taxon>
        <taxon>Flavobacteriia</taxon>
        <taxon>Flavobacteriales</taxon>
        <taxon>Weeksellaceae</taxon>
        <taxon>Chryseobacterium group</taxon>
        <taxon>Chryseobacterium</taxon>
    </lineage>
</organism>
<dbReference type="RefSeq" id="WP_034678001.1">
    <property type="nucleotide sequence ID" value="NZ_FPAP01000002.1"/>
</dbReference>
<keyword evidence="1" id="KW-0812">Transmembrane</keyword>
<dbReference type="EMBL" id="JPRP01000002">
    <property type="protein sequence ID" value="KFE98743.1"/>
    <property type="molecule type" value="Genomic_DNA"/>
</dbReference>
<sequence>MSKSDKSIFERFSNWATKFTGSSYAFISATAIVVIWAVTGPVFNYSETWQLVINTGTTIITFLMVFLIQKSQNKDSKAIQIKLNELIAANEKASNRIVDIEDLTEKELDQLHCYYEKLADFAEDDEDIHASHSIDAAKRNQDYKHDFFKKKHEEWLLKQEQKKES</sequence>
<dbReference type="GO" id="GO:0055085">
    <property type="term" value="P:transmembrane transport"/>
    <property type="evidence" value="ECO:0007669"/>
    <property type="project" value="InterPro"/>
</dbReference>